<keyword evidence="2" id="KW-1185">Reference proteome</keyword>
<proteinExistence type="predicted"/>
<gene>
    <name evidence="1" type="ORF">L3Q82_009020</name>
</gene>
<name>A0ACB8XCM7_9TELE</name>
<evidence type="ECO:0000313" key="1">
    <source>
        <dbReference type="EMBL" id="KAI3377891.1"/>
    </source>
</evidence>
<protein>
    <submittedName>
        <fullName evidence="1">Uncharacterized protein</fullName>
    </submittedName>
</protein>
<reference evidence="1" key="1">
    <citation type="submission" date="2022-04" db="EMBL/GenBank/DDBJ databases">
        <title>Jade perch genome.</title>
        <authorList>
            <person name="Chao B."/>
        </authorList>
    </citation>
    <scope>NUCLEOTIDE SEQUENCE</scope>
    <source>
        <strain evidence="1">CB-2022</strain>
    </source>
</reference>
<organism evidence="1 2">
    <name type="scientific">Scortum barcoo</name>
    <name type="common">barcoo grunter</name>
    <dbReference type="NCBI Taxonomy" id="214431"/>
    <lineage>
        <taxon>Eukaryota</taxon>
        <taxon>Metazoa</taxon>
        <taxon>Chordata</taxon>
        <taxon>Craniata</taxon>
        <taxon>Vertebrata</taxon>
        <taxon>Euteleostomi</taxon>
        <taxon>Actinopterygii</taxon>
        <taxon>Neopterygii</taxon>
        <taxon>Teleostei</taxon>
        <taxon>Neoteleostei</taxon>
        <taxon>Acanthomorphata</taxon>
        <taxon>Eupercaria</taxon>
        <taxon>Centrarchiformes</taxon>
        <taxon>Terapontoidei</taxon>
        <taxon>Terapontidae</taxon>
        <taxon>Scortum</taxon>
    </lineage>
</organism>
<sequence>MFASTFFDGTHSSSDPWNSSNGISQPGYGGMLAGSSSHMQQSGNYSSLHSHDRLNYPAHSVSPDINASLPPMSSFHRNNTSTSPFVTAAHTTSANAAEGVMAAANRGNATGSSQTGDALGKALASIYSPDHTSSSFPSNPSTPVGSPSPLTATAGAASAATVVTAAGTPSGRPGTNQWPRASGQTPSSPNYENSLHSLSRMEDRLDRLDDAILVLRNHAVGSTASLPSDIHSLLGQAQNGPIAAIGANFPASALVPSRTAAMPGGAHADDAAGLNNSHGGLANAGSTSSTELNHQVEVFRGLTSALAGQVPPTLELKVEKQEKDEMHENLSTDDKSDEESDRRDIRTQRAGTRTSITEDEDLNPEQKAERERERRMANNARERLRVRDINEAFKELGRMCQLHLKSEKPQTKLLILHQAVAVILNLEQQVRGQSPANESFMLSVGGPPDPGRGIYFPSAFLMESYRVTGIPNSGPQRGHTQPSRPSRSQSNGAGSYGLSIRVQGIDGHPYVVLNNQDRGANPYIDPNRNGYFDTEGSFIENYDEYDFRGGKEAGSNSPFMEYRSQKMMHYADSQNGIADSQGKKPSMLLNYQKHPEILQPYDPNTNSLNLDGFHSLPSRPLPLAETGNQQQSSSSAVSALSHTKSLSLDQKKAPSQQDRRQLPSQSLSEAALPKPRSQPQSLPPAQLAQPQTRPQSQLAQPQSEPLLTNLNPPQTKPGSKTQQQPVPPAQPSTVSSPTSEQSKTSCRSPSSMSSTNSSLERTRREPDVLPLRRTDSSGPVLQFSSRSRHSSSSSTSKALLDEQMEALYADTINRHENRRYIPFLPGSGRDIDTGSIPGVDELIEKFDVKDGSHQRRGRAGRRNRINPEDRKRSRSVDSAMGLRDGSSFMDEFSRQRGTSMEHVLRPSQLRLQKTAGSQDSWITSVDGKADSRAASRATSAPGSPQSTISKGVGSIQGYRKPQTRSSSLSFKSKESEDSPASAEKVVTTSLSASLSKPLSTAEKPSAESEVQATPDLLKGQQELSQQTHEETAKQILFNYLKDGSNDNDETTKRKVNLVFEKIQTLKSRATAGAQGDNKSLDFAAQTKALQEQNAELEKEIAELKRQLEKNQADRRTAAGLKELQQEQELKRSAEECKRLKEKLTKTEAELQTTVEEWRGSNTRPEIRDLQDQLSEMHDELDSAKKSATDGEKDIIMADMMQLKMEVQEVLLAKEEQEEVLRRRERELTALKGALKEEVAAHDQEVDKMREQYEKEISGLQTSLEEAKQVISPPVRFPSLPPLPAGPMGVRSDALQQESMRTFPFVEQSRDEGISVVTGETGLTGLSPLKQGGARHLSSAGGVSVQSSAAAVREKAEVEAAKGAAEGQAGRLTQETERLRRRAQELENEVAKLNRIIDEAKLQESRLGDRAGRLEREKRQLEESLAEIKEQEEEMSRANRALTIRLEDVQRNLTKLSSEHKELEERLQEERTQKEQFKNMKNNIEDERRLLDQTVEKLQKEMNDIVQASQSSTLELQEQIDIYKEKNRRELTELQRLLKEQGQELEKYLLATKTLQEALLHREEDLRQCQKERDEAELREKTLDKKVHDLEVEAEAKAHAKEDKTRHIKLLEDRIAQLEMNLDEERQSGDHLMDRIDRGREQVEQMRNELLQERASRQDLECDKMALERQNKDLKSRVTHLEGSQKSNKEGVVVQLEGRIQELEERLEVEERERANLQLVNRRLERKVKEMMMQGEEEHHSLQDQKDQLNLRLKALKRQMDEAEEEIDRLEHSKKKLQRDLDEQQEANEQLQSQLKALRSEMRRKSSSAPLLNNLDDDDDDDDDISTDGETYFSSSSGKESERKGGRRSGEGEEEKRGVDRRGDMLRYGSGRTVSTTTTTTEDSPESSSERRIRRLRLTLHAGDNGNKEPKTADTVEKEKDVNVPWKKKNGLIQRERPAGRESPQQHHRDMTNGVPETSPQHHGPKVYAVVQRTGPGKEQEVMAREWTTNHLQDEMRYIREVRDSLEKVRERMYGQFGGMQQSMQKLSQDIRAANAQRRSLESDVKVRTSAMESFDQMNSSLISANIGLQKSLLEHCQSRVDRRDEVKSLRSTCEQTQEKLRDKERELAAVQAENQTLRLEVETSRETNAQALQELSAKLQQEYEEKLREEQQKHREEIENLQAQIDEYIRRLEEAERNIRNLEAKIAERDQRIIEVERLLDCMGTEKSQLQKKLQECEQRLRLLELTDKTDATVTKRSKELESETEDLRERIKHLNDMVFCQQRKVKGMIEEVQSLRAQVAQKDMFISDLLDRIAIVECENNELEDKLKYFMSSQNRPSEVLETREIGVGCDLLPRLTVMSERQSQVGDLREQSKEQLQELLLRQQKILSNKSLLQTLPDKGKRIKDFSEKLSLAIEHHDEEERRQNLVSSARTELQSKYRQAFSMQQRAVPNTPPAVHQNTQNRKSEAAAGDVVWERETSPASVDVQENKSLDEQHGETMETAAAGASLNSDETKEGDLVEALERVRLSETSSGFSSESKDPLNSTARDNYFQKIPKKPHYVTILEKTEKTSAPRKEKFKPNQLPHRSDISPSGSSSPSHSSEGSSPLSAQARRERDRKHLDDVTAAKLPPLHHSPAQLLSLEESAVLLKEQTKKQLELQAKLAAQKLSEGLKISMGSYTPDGGPMAAYREVHDEGAQLSSEED</sequence>
<dbReference type="EMBL" id="CM041531">
    <property type="protein sequence ID" value="KAI3377891.1"/>
    <property type="molecule type" value="Genomic_DNA"/>
</dbReference>
<evidence type="ECO:0000313" key="2">
    <source>
        <dbReference type="Proteomes" id="UP000831701"/>
    </source>
</evidence>
<comment type="caution">
    <text evidence="1">The sequence shown here is derived from an EMBL/GenBank/DDBJ whole genome shotgun (WGS) entry which is preliminary data.</text>
</comment>
<dbReference type="Proteomes" id="UP000831701">
    <property type="component" value="Chromosome 1"/>
</dbReference>
<accession>A0ACB8XCM7</accession>